<reference evidence="2 3" key="1">
    <citation type="submission" date="2018-03" db="EMBL/GenBank/DDBJ databases">
        <title>Genomic Encyclopedia of Archaeal and Bacterial Type Strains, Phase II (KMG-II): from individual species to whole genera.</title>
        <authorList>
            <person name="Goeker M."/>
        </authorList>
    </citation>
    <scope>NUCLEOTIDE SEQUENCE [LARGE SCALE GENOMIC DNA]</scope>
    <source>
        <strain evidence="2 3">DSM 100065</strain>
    </source>
</reference>
<feature type="transmembrane region" description="Helical" evidence="1">
    <location>
        <begin position="100"/>
        <end position="119"/>
    </location>
</feature>
<evidence type="ECO:0000313" key="2">
    <source>
        <dbReference type="EMBL" id="PRZ41547.1"/>
    </source>
</evidence>
<keyword evidence="1" id="KW-0472">Membrane</keyword>
<keyword evidence="1" id="KW-0812">Transmembrane</keyword>
<feature type="transmembrane region" description="Helical" evidence="1">
    <location>
        <begin position="73"/>
        <end position="94"/>
    </location>
</feature>
<dbReference type="EMBL" id="PVUE01000009">
    <property type="protein sequence ID" value="PRZ41547.1"/>
    <property type="molecule type" value="Genomic_DNA"/>
</dbReference>
<sequence>MGRVTRRELSTASPILVVGVLGVLAGGLLSAATASAPTRHIAWAVAYLVLVVGVAQLCLGAGQALLAERPPRWSVTIAELVLFNLGNAGVLIGTVLEMPWLVDVGGIALIVALVYFMLGARGSAGLKLLRYCYWFVVVVLLVSIPTGLVLARVLN</sequence>
<feature type="transmembrane region" description="Helical" evidence="1">
    <location>
        <begin position="40"/>
        <end position="61"/>
    </location>
</feature>
<proteinExistence type="predicted"/>
<feature type="transmembrane region" description="Helical" evidence="1">
    <location>
        <begin position="12"/>
        <end position="34"/>
    </location>
</feature>
<evidence type="ECO:0000256" key="1">
    <source>
        <dbReference type="SAM" id="Phobius"/>
    </source>
</evidence>
<dbReference type="AlphaFoldDB" id="A0A2T0ZZ84"/>
<keyword evidence="3" id="KW-1185">Reference proteome</keyword>
<accession>A0A2T0ZZ84</accession>
<protein>
    <submittedName>
        <fullName evidence="2">Uncharacterized protein</fullName>
    </submittedName>
</protein>
<organism evidence="2 3">
    <name type="scientific">Antricoccus suffuscus</name>
    <dbReference type="NCBI Taxonomy" id="1629062"/>
    <lineage>
        <taxon>Bacteria</taxon>
        <taxon>Bacillati</taxon>
        <taxon>Actinomycetota</taxon>
        <taxon>Actinomycetes</taxon>
        <taxon>Geodermatophilales</taxon>
        <taxon>Antricoccaceae</taxon>
        <taxon>Antricoccus</taxon>
    </lineage>
</organism>
<comment type="caution">
    <text evidence="2">The sequence shown here is derived from an EMBL/GenBank/DDBJ whole genome shotgun (WGS) entry which is preliminary data.</text>
</comment>
<keyword evidence="1" id="KW-1133">Transmembrane helix</keyword>
<name>A0A2T0ZZ84_9ACTN</name>
<dbReference type="Proteomes" id="UP000237752">
    <property type="component" value="Unassembled WGS sequence"/>
</dbReference>
<feature type="transmembrane region" description="Helical" evidence="1">
    <location>
        <begin position="131"/>
        <end position="154"/>
    </location>
</feature>
<evidence type="ECO:0000313" key="3">
    <source>
        <dbReference type="Proteomes" id="UP000237752"/>
    </source>
</evidence>
<gene>
    <name evidence="2" type="ORF">CLV47_10994</name>
</gene>